<sequence>MASHGLLEERLAQLDEITRRRNDYLLEMFALLQRRNRVGLVLTMDGHNDPALEAFMDRFNISKAEGAGSISQLADSESIPSPSRLSTPLVTPVSDISRDTPSALPYGSPMSEALSSPSPLPLDTEMDESVAPAEDGEPDLDDSAPRSPDTSMEVTEDASSEIPEDEPPFPSMVDTDRPVDVSAHPPSSSSDIPLAEAHADTSRVDILSVVEDTDEAMGSVAHSEAGPVQPADESDEDSKSEAFLASPVITERIAAQEDMNIDVVGEPRAPIVEPALVAPGSAVPPTSQAFQAKAEGPSPAPPVPPTIVPSPILALHPSAFILPPKPSTEVFIPSALAPISEPNQYALQLASVEPRSLTASEWLNPEFSLNRSYILPPAKTLPLDQQRRLKLGKGLRKKEKEKDKTPECRKDGSDEWTPLGINKWGVTIKANPLWKRVSRATKTMSTRDWNVAFTELRLIRVLERVEQLKETGKWSYRQPKKQRAVGNISKTHWDYLLDEMHWMRADFREERRWKICMAYKLAASALEWHKAGDRQTRRDNGIVVDWSRPILDESRDIDDVEMIIAHGQSAEEEIRDDSDELPLSAALISADYGSDDSDDEQELEKQEVADALEPRAALEEALGHAERSESTQPENEIQPKEEDLDDASVLQAMQQTAVTVNLHPKQDETPGHLVDNVKYPSELNQPSEPDLNPGLKQTSDDPVLGSDNAPETAARSLSTPKHHPKPNIYSPLRSHIAHLDYDRLILDFDDLHLHKPRDAASDDGLHDTHPIPSDILQIFPELPYAFTEPPPSVSPLNLQSGGKKKSEKRDRDDPHKRSDPTTYNKMTAMGSFMRTRPTLLAALNPAVRWENDGWASFDDAPIIPDFDAPYKFPDEPTSSLFDGGRPSLLIPDDDVVLPSAPRDPARRATADALWTNQDDLLLKHLTEKYPKNWGLVADLFNSSRGAIALEKRADWECKERYRSRWLGKDRNESDFTPVTAPAQDGPSSFASARPSQKRMASVSSSTTNTAALPTTTFEPRKRRRHVLIFETMRKCARKREAAQKVAANSRKTSNVHDTHGLLSKLPKLGPAELSRMKAEKEAQELMSRRRAEEAQRQQLLQRMGNGTTSQSHAQAQAQAQAQGQQVQVQQGQPAQQPAQNNNVPRPQLNGQAVPQIRTQVNISQQQRMPATNVTRVSAQLLQQAAQQRALAVVNANMTAAGANISAPHLSPGFAQRAPVSSPVVPQLSPPRTSTTPNPPRPPSASQHQAHAQPSPNLPHAVTTRPNPNPGMYFSSLHGVQFTPEQMEHAMRLQLMHRPTMMQGYAQVQAAQHQAQVLAAQAAQAHAQAQAQTQAQGGAQTGSYQPQS</sequence>
<organism evidence="1 2">
    <name type="scientific">Russula earlei</name>
    <dbReference type="NCBI Taxonomy" id="71964"/>
    <lineage>
        <taxon>Eukaryota</taxon>
        <taxon>Fungi</taxon>
        <taxon>Dikarya</taxon>
        <taxon>Basidiomycota</taxon>
        <taxon>Agaricomycotina</taxon>
        <taxon>Agaricomycetes</taxon>
        <taxon>Russulales</taxon>
        <taxon>Russulaceae</taxon>
        <taxon>Russula</taxon>
    </lineage>
</organism>
<comment type="caution">
    <text evidence="1">The sequence shown here is derived from an EMBL/GenBank/DDBJ whole genome shotgun (WGS) entry which is preliminary data.</text>
</comment>
<name>A0ACC0UF28_9AGAM</name>
<accession>A0ACC0UF28</accession>
<gene>
    <name evidence="1" type="ORF">F5148DRAFT_1186196</name>
</gene>
<proteinExistence type="predicted"/>
<evidence type="ECO:0000313" key="2">
    <source>
        <dbReference type="Proteomes" id="UP001207468"/>
    </source>
</evidence>
<dbReference type="Proteomes" id="UP001207468">
    <property type="component" value="Unassembled WGS sequence"/>
</dbReference>
<keyword evidence="2" id="KW-1185">Reference proteome</keyword>
<dbReference type="EMBL" id="JAGFNK010000059">
    <property type="protein sequence ID" value="KAI9509664.1"/>
    <property type="molecule type" value="Genomic_DNA"/>
</dbReference>
<protein>
    <submittedName>
        <fullName evidence="1">Uncharacterized protein</fullName>
    </submittedName>
</protein>
<evidence type="ECO:0000313" key="1">
    <source>
        <dbReference type="EMBL" id="KAI9509664.1"/>
    </source>
</evidence>
<reference evidence="1" key="1">
    <citation type="submission" date="2021-03" db="EMBL/GenBank/DDBJ databases">
        <title>Evolutionary priming and transition to the ectomycorrhizal habit in an iconic lineage of mushroom-forming fungi: is preadaptation a requirement?</title>
        <authorList>
            <consortium name="DOE Joint Genome Institute"/>
            <person name="Looney B.P."/>
            <person name="Miyauchi S."/>
            <person name="Morin E."/>
            <person name="Drula E."/>
            <person name="Courty P.E."/>
            <person name="Chicoki N."/>
            <person name="Fauchery L."/>
            <person name="Kohler A."/>
            <person name="Kuo A."/>
            <person name="LaButti K."/>
            <person name="Pangilinan J."/>
            <person name="Lipzen A."/>
            <person name="Riley R."/>
            <person name="Andreopoulos W."/>
            <person name="He G."/>
            <person name="Johnson J."/>
            <person name="Barry K.W."/>
            <person name="Grigoriev I.V."/>
            <person name="Nagy L."/>
            <person name="Hibbett D."/>
            <person name="Henrissat B."/>
            <person name="Matheny P.B."/>
            <person name="Labbe J."/>
            <person name="Martin A.F."/>
        </authorList>
    </citation>
    <scope>NUCLEOTIDE SEQUENCE</scope>
    <source>
        <strain evidence="1">BPL698</strain>
    </source>
</reference>